<proteinExistence type="predicted"/>
<dbReference type="Pfam" id="PF12395">
    <property type="entry name" value="DUF3658"/>
    <property type="match status" value="1"/>
</dbReference>
<dbReference type="EMBL" id="JAUSTT010000001">
    <property type="protein sequence ID" value="MDQ0174474.1"/>
    <property type="molecule type" value="Genomic_DNA"/>
</dbReference>
<comment type="caution">
    <text evidence="3">The sequence shown here is derived from an EMBL/GenBank/DDBJ whole genome shotgun (WGS) entry which is preliminary data.</text>
</comment>
<evidence type="ECO:0008006" key="5">
    <source>
        <dbReference type="Google" id="ProtNLM"/>
    </source>
</evidence>
<keyword evidence="4" id="KW-1185">Reference proteome</keyword>
<dbReference type="InterPro" id="IPR014973">
    <property type="entry name" value="DUF1835"/>
</dbReference>
<protein>
    <recommendedName>
        <fullName evidence="5">DUF1835 domain-containing protein</fullName>
    </recommendedName>
</protein>
<evidence type="ECO:0000313" key="3">
    <source>
        <dbReference type="EMBL" id="MDQ0174474.1"/>
    </source>
</evidence>
<evidence type="ECO:0000313" key="4">
    <source>
        <dbReference type="Proteomes" id="UP001223586"/>
    </source>
</evidence>
<feature type="domain" description="DUF1835" evidence="1">
    <location>
        <begin position="106"/>
        <end position="221"/>
    </location>
</feature>
<reference evidence="3 4" key="1">
    <citation type="submission" date="2023-07" db="EMBL/GenBank/DDBJ databases">
        <title>Genomic Encyclopedia of Type Strains, Phase IV (KMG-IV): sequencing the most valuable type-strain genomes for metagenomic binning, comparative biology and taxonomic classification.</title>
        <authorList>
            <person name="Goeker M."/>
        </authorList>
    </citation>
    <scope>NUCLEOTIDE SEQUENCE [LARGE SCALE GENOMIC DNA]</scope>
    <source>
        <strain evidence="3 4">DSM 23837</strain>
    </source>
</reference>
<gene>
    <name evidence="3" type="ORF">J2S08_000305</name>
</gene>
<name>A0ABT9WMF5_9BACI</name>
<feature type="domain" description="DUF3658" evidence="2">
    <location>
        <begin position="258"/>
        <end position="370"/>
    </location>
</feature>
<dbReference type="Pfam" id="PF08874">
    <property type="entry name" value="DUF1835"/>
    <property type="match status" value="1"/>
</dbReference>
<dbReference type="InterPro" id="IPR022123">
    <property type="entry name" value="DUF3658"/>
</dbReference>
<evidence type="ECO:0000259" key="2">
    <source>
        <dbReference type="Pfam" id="PF12395"/>
    </source>
</evidence>
<sequence length="374" mass="44156">MIIIETRVEYPFIYFLIEPNVVFVYEIEMQRYVTVHDLLHSQGWKTYELDDGDDFAAFDHKEHKPPVGRGHVVDQHILNLMVEKKINQQIQSCRKSRLINKDFSPVHIVCSEYAAGTLRVALKPPKLVIGFPEIFSIGPLWKLEGKIGRISRNEWLSEHINLEEEDFEYENKLANTIREVEDIPAHISINIWYADNVEEQIGVRFILYLLRHKSNEVILINSPKLYHTYVTPRLEDQTILHTGNIQPDHLRLIFQKSKMTKPLSCKERMQFEKEWETLSQTKEVLRIWMNNRIKSVPEHYYDPLIMNTIEKLHKEQADKAFIKAGEVIGEIISIEKNQLIQPFFLEYRIRHLIYHGVLQLKGIPKSMRCYSVKL</sequence>
<organism evidence="3 4">
    <name type="scientific">Bacillus chungangensis</name>
    <dbReference type="NCBI Taxonomy" id="587633"/>
    <lineage>
        <taxon>Bacteria</taxon>
        <taxon>Bacillati</taxon>
        <taxon>Bacillota</taxon>
        <taxon>Bacilli</taxon>
        <taxon>Bacillales</taxon>
        <taxon>Bacillaceae</taxon>
        <taxon>Bacillus</taxon>
    </lineage>
</organism>
<evidence type="ECO:0000259" key="1">
    <source>
        <dbReference type="Pfam" id="PF08874"/>
    </source>
</evidence>
<accession>A0ABT9WMF5</accession>
<dbReference type="RefSeq" id="WP_307225962.1">
    <property type="nucleotide sequence ID" value="NZ_JAUSTT010000001.1"/>
</dbReference>
<dbReference type="Proteomes" id="UP001223586">
    <property type="component" value="Unassembled WGS sequence"/>
</dbReference>